<protein>
    <submittedName>
        <fullName evidence="2">Uncharacterized protein</fullName>
    </submittedName>
</protein>
<feature type="compositionally biased region" description="Basic residues" evidence="1">
    <location>
        <begin position="12"/>
        <end position="21"/>
    </location>
</feature>
<accession>A0AAD3H1H6</accession>
<dbReference type="EMBL" id="BLLK01000022">
    <property type="protein sequence ID" value="GFH46910.1"/>
    <property type="molecule type" value="Genomic_DNA"/>
</dbReference>
<evidence type="ECO:0000313" key="3">
    <source>
        <dbReference type="Proteomes" id="UP001054902"/>
    </source>
</evidence>
<keyword evidence="3" id="KW-1185">Reference proteome</keyword>
<evidence type="ECO:0000256" key="1">
    <source>
        <dbReference type="SAM" id="MobiDB-lite"/>
    </source>
</evidence>
<sequence length="217" mass="24041">MGKGKLVFKGEKSKKKKKKVKHDISSETEVSKLSSTSMYEGNTSREHISSSKPKKPEASLAPSIQKGTGSITSSGVVIHGLGTKFSSTLKNGDAILVNVEVDGTSREEMRVVTMSLSDTSASISSAFSSDLKTPTPFKYIKKPKNVVKERADKEKNEKLSNEELERTAFGTYSKGALVYRERTENGSYRIVREEVSDDVSRSDLLRMRQQKKSDKYC</sequence>
<dbReference type="AlphaFoldDB" id="A0AAD3H1H6"/>
<evidence type="ECO:0000313" key="2">
    <source>
        <dbReference type="EMBL" id="GFH46910.1"/>
    </source>
</evidence>
<organism evidence="2 3">
    <name type="scientific">Chaetoceros tenuissimus</name>
    <dbReference type="NCBI Taxonomy" id="426638"/>
    <lineage>
        <taxon>Eukaryota</taxon>
        <taxon>Sar</taxon>
        <taxon>Stramenopiles</taxon>
        <taxon>Ochrophyta</taxon>
        <taxon>Bacillariophyta</taxon>
        <taxon>Coscinodiscophyceae</taxon>
        <taxon>Chaetocerotophycidae</taxon>
        <taxon>Chaetocerotales</taxon>
        <taxon>Chaetocerotaceae</taxon>
        <taxon>Chaetoceros</taxon>
    </lineage>
</organism>
<feature type="region of interest" description="Disordered" evidence="1">
    <location>
        <begin position="1"/>
        <end position="66"/>
    </location>
</feature>
<comment type="caution">
    <text evidence="2">The sequence shown here is derived from an EMBL/GenBank/DDBJ whole genome shotgun (WGS) entry which is preliminary data.</text>
</comment>
<proteinExistence type="predicted"/>
<feature type="compositionally biased region" description="Basic and acidic residues" evidence="1">
    <location>
        <begin position="43"/>
        <end position="57"/>
    </location>
</feature>
<dbReference type="Proteomes" id="UP001054902">
    <property type="component" value="Unassembled WGS sequence"/>
</dbReference>
<feature type="compositionally biased region" description="Polar residues" evidence="1">
    <location>
        <begin position="27"/>
        <end position="42"/>
    </location>
</feature>
<gene>
    <name evidence="2" type="ORF">CTEN210_03384</name>
</gene>
<reference evidence="2 3" key="1">
    <citation type="journal article" date="2021" name="Sci. Rep.">
        <title>The genome of the diatom Chaetoceros tenuissimus carries an ancient integrated fragment of an extant virus.</title>
        <authorList>
            <person name="Hongo Y."/>
            <person name="Kimura K."/>
            <person name="Takaki Y."/>
            <person name="Yoshida Y."/>
            <person name="Baba S."/>
            <person name="Kobayashi G."/>
            <person name="Nagasaki K."/>
            <person name="Hano T."/>
            <person name="Tomaru Y."/>
        </authorList>
    </citation>
    <scope>NUCLEOTIDE SEQUENCE [LARGE SCALE GENOMIC DNA]</scope>
    <source>
        <strain evidence="2 3">NIES-3715</strain>
    </source>
</reference>
<name>A0AAD3H1H6_9STRA</name>